<dbReference type="HAMAP" id="MF_02077">
    <property type="entry name" value="Amj_flippase"/>
    <property type="match status" value="1"/>
</dbReference>
<evidence type="ECO:0000313" key="3">
    <source>
        <dbReference type="Proteomes" id="UP001220962"/>
    </source>
</evidence>
<sequence length="265" mass="29019">MLLQLALPFMFTMIIHAADSLSYALRLGGLRTKRITIALSLSGMLLLVSRTSNMAQGPLLGSMVDKANGADSSMLQTQLHWILGAAAVGTVIAILMFPTMVRWSSRLVVHLEKSGSIPGMLASLCSMNTMKNALHYISWPRFSMLQTCFARNLPRRLMVLNMSVTAIYTVGVLATLYAAYLNPEQAMAASQSSGLINGMATILLTLLIDPRIALLCDRSLRGEIRLEQMNRVYGCMLMSRLAGTLLAQLLLVPFALWISLIVGWI</sequence>
<organism evidence="2 3">
    <name type="scientific">Paenibacillus urinalis</name>
    <dbReference type="NCBI Taxonomy" id="521520"/>
    <lineage>
        <taxon>Bacteria</taxon>
        <taxon>Bacillati</taxon>
        <taxon>Bacillota</taxon>
        <taxon>Bacilli</taxon>
        <taxon>Bacillales</taxon>
        <taxon>Paenibacillaceae</taxon>
        <taxon>Paenibacillus</taxon>
    </lineage>
</organism>
<keyword evidence="1" id="KW-0813">Transport</keyword>
<evidence type="ECO:0000313" key="2">
    <source>
        <dbReference type="EMBL" id="WDH81375.1"/>
    </source>
</evidence>
<keyword evidence="1" id="KW-0812">Transmembrane</keyword>
<feature type="transmembrane region" description="Helical" evidence="1">
    <location>
        <begin position="159"/>
        <end position="180"/>
    </location>
</feature>
<gene>
    <name evidence="1" type="primary">amj</name>
    <name evidence="2" type="ORF">PUW23_17810</name>
</gene>
<comment type="similarity">
    <text evidence="1">Belongs to the Amj family.</text>
</comment>
<comment type="subcellular location">
    <subcellularLocation>
        <location evidence="1">Cell membrane</location>
        <topology evidence="1">Multi-pass membrane protein</topology>
    </subcellularLocation>
</comment>
<dbReference type="GO" id="GO:0071555">
    <property type="term" value="P:cell wall organization"/>
    <property type="evidence" value="ECO:0007669"/>
    <property type="project" value="UniProtKB-KW"/>
</dbReference>
<protein>
    <recommendedName>
        <fullName evidence="1">Lipid II flippase Amj</fullName>
    </recommendedName>
</protein>
<keyword evidence="1" id="KW-0961">Cell wall biogenesis/degradation</keyword>
<evidence type="ECO:0000256" key="1">
    <source>
        <dbReference type="HAMAP-Rule" id="MF_02077"/>
    </source>
</evidence>
<comment type="caution">
    <text evidence="1">Lacks conserved residue(s) required for the propagation of feature annotation.</text>
</comment>
<feature type="transmembrane region" description="Helical" evidence="1">
    <location>
        <begin position="6"/>
        <end position="25"/>
    </location>
</feature>
<keyword evidence="1" id="KW-0472">Membrane</keyword>
<dbReference type="EMBL" id="CP118101">
    <property type="protein sequence ID" value="WDH81375.1"/>
    <property type="molecule type" value="Genomic_DNA"/>
</dbReference>
<feature type="transmembrane region" description="Helical" evidence="1">
    <location>
        <begin position="237"/>
        <end position="264"/>
    </location>
</feature>
<feature type="transmembrane region" description="Helical" evidence="1">
    <location>
        <begin position="79"/>
        <end position="97"/>
    </location>
</feature>
<keyword evidence="1" id="KW-0133">Cell shape</keyword>
<dbReference type="GO" id="GO:0008360">
    <property type="term" value="P:regulation of cell shape"/>
    <property type="evidence" value="ECO:0007669"/>
    <property type="project" value="UniProtKB-KW"/>
</dbReference>
<name>A0AAX3MY46_9BACL</name>
<comment type="function">
    <text evidence="1">Involved in peptidoglycan biosynthesis. Transports lipid-linked peptidoglycan precursors from the inner to the outer leaflet of the cytoplasmic membrane.</text>
</comment>
<dbReference type="GO" id="GO:0005886">
    <property type="term" value="C:plasma membrane"/>
    <property type="evidence" value="ECO:0007669"/>
    <property type="project" value="UniProtKB-SubCell"/>
</dbReference>
<dbReference type="InterPro" id="IPR021260">
    <property type="entry name" value="Amj"/>
</dbReference>
<dbReference type="Proteomes" id="UP001220962">
    <property type="component" value="Chromosome"/>
</dbReference>
<feature type="transmembrane region" description="Helical" evidence="1">
    <location>
        <begin position="195"/>
        <end position="216"/>
    </location>
</feature>
<comment type="pathway">
    <text evidence="1">Cell wall biogenesis; peptidoglycan biosynthesis.</text>
</comment>
<dbReference type="GO" id="GO:0009252">
    <property type="term" value="P:peptidoglycan biosynthetic process"/>
    <property type="evidence" value="ECO:0007669"/>
    <property type="project" value="UniProtKB-UniRule"/>
</dbReference>
<dbReference type="AlphaFoldDB" id="A0AAX3MY46"/>
<accession>A0AAX3MY46</accession>
<dbReference type="RefSeq" id="WP_274358887.1">
    <property type="nucleotide sequence ID" value="NZ_CP118101.1"/>
</dbReference>
<keyword evidence="1" id="KW-1003">Cell membrane</keyword>
<keyword evidence="1" id="KW-0573">Peptidoglycan synthesis</keyword>
<reference evidence="2" key="1">
    <citation type="submission" date="2023-02" db="EMBL/GenBank/DDBJ databases">
        <title>Pathogen: clinical or host-associated sample.</title>
        <authorList>
            <person name="Hergert J."/>
            <person name="Casey R."/>
            <person name="Wagner J."/>
            <person name="Young E.L."/>
            <person name="Oakeson K.F."/>
        </authorList>
    </citation>
    <scope>NUCLEOTIDE SEQUENCE</scope>
    <source>
        <strain evidence="2">2022CK-00830</strain>
    </source>
</reference>
<proteinExistence type="inferred from homology"/>
<keyword evidence="1" id="KW-1133">Transmembrane helix</keyword>
<dbReference type="GO" id="GO:0015648">
    <property type="term" value="F:lipid-linked peptidoglycan transporter activity"/>
    <property type="evidence" value="ECO:0007669"/>
    <property type="project" value="UniProtKB-UniRule"/>
</dbReference>
<dbReference type="Pfam" id="PF10997">
    <property type="entry name" value="Amj"/>
    <property type="match status" value="1"/>
</dbReference>